<keyword evidence="6" id="KW-0408">Iron</keyword>
<dbReference type="InterPro" id="IPR036021">
    <property type="entry name" value="Tungsten_al_ferr_oxy-like_C"/>
</dbReference>
<organism evidence="10">
    <name type="scientific">anaerobic digester metagenome</name>
    <dbReference type="NCBI Taxonomy" id="1263854"/>
    <lineage>
        <taxon>unclassified sequences</taxon>
        <taxon>metagenomes</taxon>
        <taxon>ecological metagenomes</taxon>
    </lineage>
</organism>
<evidence type="ECO:0000259" key="9">
    <source>
        <dbReference type="SMART" id="SM00790"/>
    </source>
</evidence>
<dbReference type="Pfam" id="PF01314">
    <property type="entry name" value="AFOR_C"/>
    <property type="match status" value="1"/>
</dbReference>
<dbReference type="SUPFAM" id="SSF48310">
    <property type="entry name" value="Aldehyde ferredoxin oxidoreductase, C-terminal domains"/>
    <property type="match status" value="1"/>
</dbReference>
<evidence type="ECO:0000256" key="5">
    <source>
        <dbReference type="ARBA" id="ARBA00023002"/>
    </source>
</evidence>
<dbReference type="EC" id="1.2.7.5" evidence="10"/>
<dbReference type="GO" id="GO:0051539">
    <property type="term" value="F:4 iron, 4 sulfur cluster binding"/>
    <property type="evidence" value="ECO:0007669"/>
    <property type="project" value="UniProtKB-KW"/>
</dbReference>
<dbReference type="Gene3D" id="3.60.9.10">
    <property type="entry name" value="Aldehyde ferredoxin oxidoreductase, N-terminal domain"/>
    <property type="match status" value="1"/>
</dbReference>
<accession>A0A485M4H1</accession>
<evidence type="ECO:0000313" key="10">
    <source>
        <dbReference type="EMBL" id="VFU16137.1"/>
    </source>
</evidence>
<reference evidence="10" key="1">
    <citation type="submission" date="2019-03" db="EMBL/GenBank/DDBJ databases">
        <authorList>
            <person name="Hao L."/>
        </authorList>
    </citation>
    <scope>NUCLEOTIDE SEQUENCE</scope>
</reference>
<dbReference type="InterPro" id="IPR013984">
    <property type="entry name" value="Ald_Fedxn_OxRdtase_dom2"/>
</dbReference>
<sequence>MYLCTGKVLRVNLTTKKISTLNTSDYKEWLGGHGLAVALFFDLVKDKSVGAFDPGNTLIIAPSYFSGSLVPAACRTEMVGIQAQSYPYEWFTRTNVGGRFANMCKYAGFDAIVLEGAAEKPTWINIVDGDVELIDATNLWGLDTVDTQKVIFKNVIGSAGYGKWHTTKKGETIQRPSVLTIGPAGENRSRLGAVMTDMGNAFGQGGFGGVWGSKNLKAISVLGTGSVEVANPDELMKVRIWAEKNYGADVDNPRINAWQEFITSHFGGHPSRNWAPYDQQRRASGCTGCHLNCKPRTSSGYGNESICVDALYYQAFDHAKHGKVTEISGYAADLAQRLGINSFEFRAELAYLKTLYDKGVLGRGKKIDTDIPFDKMGEVEFIQQLLTQVAFRKGIGDDIAEGIPRAAERWGRYKEDTESGIMAAMYWGYPLHYDTRAEVYWGYASIVGGRDINCHDFNVPAYWMPSLDIPAGKTPVVPAEQVAKWIGEMPPFYDPEMMNFATNNIYSVHMARTTAWLLRYSTFWKQTCGLCDNAFADFINPYGPNSRGLTPEGELKLFKAATGKKISFEESLEMGRKMHNLNKAIWTLQGRHRDMEVFPDYVFSVDTEGTSYVPGEPPSYYMPTKENGAWDYRNVVPRHLDKKKFEEWKTSYYELEGWDPKTGWQKEKVLKDLGLDKAASELKAKGKLK</sequence>
<proteinExistence type="inferred from homology"/>
<name>A0A485M4H1_9ZZZZ</name>
<dbReference type="PANTHER" id="PTHR30038:SF0">
    <property type="entry name" value="TUNGSTEN-CONTAINING ALDEHYDE FERREDOXIN OXIDOREDUCTASE"/>
    <property type="match status" value="1"/>
</dbReference>
<evidence type="ECO:0000256" key="1">
    <source>
        <dbReference type="ARBA" id="ARBA00001966"/>
    </source>
</evidence>
<dbReference type="InterPro" id="IPR013983">
    <property type="entry name" value="Ald_Fedxn_OxRdtase_N"/>
</dbReference>
<evidence type="ECO:0000256" key="8">
    <source>
        <dbReference type="ARBA" id="ARBA00049934"/>
    </source>
</evidence>
<evidence type="ECO:0000256" key="4">
    <source>
        <dbReference type="ARBA" id="ARBA00022723"/>
    </source>
</evidence>
<dbReference type="Gene3D" id="1.10.599.10">
    <property type="entry name" value="Aldehyde Ferredoxin Oxidoreductase Protein, subunit A, domain 3"/>
    <property type="match status" value="1"/>
</dbReference>
<comment type="cofactor">
    <cofactor evidence="1">
        <name>[4Fe-4S] cluster</name>
        <dbReference type="ChEBI" id="CHEBI:49883"/>
    </cofactor>
</comment>
<keyword evidence="3" id="KW-0004">4Fe-4S</keyword>
<gene>
    <name evidence="10" type="primary">aorA</name>
    <name evidence="10" type="ORF">SCFA_510007</name>
</gene>
<evidence type="ECO:0000256" key="2">
    <source>
        <dbReference type="ARBA" id="ARBA00011032"/>
    </source>
</evidence>
<dbReference type="GO" id="GO:0046872">
    <property type="term" value="F:metal ion binding"/>
    <property type="evidence" value="ECO:0007669"/>
    <property type="project" value="UniProtKB-KW"/>
</dbReference>
<evidence type="ECO:0000256" key="6">
    <source>
        <dbReference type="ARBA" id="ARBA00023004"/>
    </source>
</evidence>
<evidence type="ECO:0000256" key="3">
    <source>
        <dbReference type="ARBA" id="ARBA00022485"/>
    </source>
</evidence>
<dbReference type="InterPro" id="IPR013985">
    <property type="entry name" value="Ald_Fedxn_OxRdtase_dom3"/>
</dbReference>
<comment type="cofactor">
    <cofactor evidence="8">
        <name>tungstopterin</name>
        <dbReference type="ChEBI" id="CHEBI:30402"/>
    </cofactor>
</comment>
<feature type="domain" description="Aldehyde ferredoxin oxidoreductase N-terminal" evidence="9">
    <location>
        <begin position="4"/>
        <end position="225"/>
    </location>
</feature>
<dbReference type="GO" id="GO:0009055">
    <property type="term" value="F:electron transfer activity"/>
    <property type="evidence" value="ECO:0007669"/>
    <property type="project" value="InterPro"/>
</dbReference>
<protein>
    <submittedName>
        <fullName evidence="10">Aldehyde:ferredoxin oxidoreductase</fullName>
        <ecNumber evidence="10">1.2.7.5</ecNumber>
    </submittedName>
</protein>
<keyword evidence="7" id="KW-0411">Iron-sulfur</keyword>
<dbReference type="GO" id="GO:0033726">
    <property type="term" value="F:aldehyde ferredoxin oxidoreductase activity"/>
    <property type="evidence" value="ECO:0007669"/>
    <property type="project" value="UniProtKB-EC"/>
</dbReference>
<evidence type="ECO:0000256" key="7">
    <source>
        <dbReference type="ARBA" id="ARBA00023014"/>
    </source>
</evidence>
<dbReference type="PANTHER" id="PTHR30038">
    <property type="entry name" value="ALDEHYDE FERREDOXIN OXIDOREDUCTASE"/>
    <property type="match status" value="1"/>
</dbReference>
<dbReference type="Gene3D" id="1.10.569.10">
    <property type="entry name" value="Aldehyde Ferredoxin Oxidoreductase Protein, subunit A, domain 2"/>
    <property type="match status" value="1"/>
</dbReference>
<dbReference type="AlphaFoldDB" id="A0A485M4H1"/>
<dbReference type="InterPro" id="IPR051919">
    <property type="entry name" value="W-dependent_AOR"/>
</dbReference>
<dbReference type="InterPro" id="IPR001203">
    <property type="entry name" value="OxRdtase_Ald_Fedxn_C"/>
</dbReference>
<dbReference type="SMART" id="SM00790">
    <property type="entry name" value="AFOR_N"/>
    <property type="match status" value="1"/>
</dbReference>
<comment type="similarity">
    <text evidence="2">Belongs to the AOR/FOR family.</text>
</comment>
<keyword evidence="4" id="KW-0479">Metal-binding</keyword>
<dbReference type="SUPFAM" id="SSF56228">
    <property type="entry name" value="Aldehyde ferredoxin oxidoreductase, N-terminal domain"/>
    <property type="match status" value="1"/>
</dbReference>
<dbReference type="EMBL" id="CAADRM010000116">
    <property type="protein sequence ID" value="VFU16137.1"/>
    <property type="molecule type" value="Genomic_DNA"/>
</dbReference>
<dbReference type="InterPro" id="IPR036503">
    <property type="entry name" value="Ald_Fedxn_OxRdtase_N_sf"/>
</dbReference>
<keyword evidence="5 10" id="KW-0560">Oxidoreductase</keyword>
<dbReference type="Pfam" id="PF02730">
    <property type="entry name" value="AFOR_N"/>
    <property type="match status" value="1"/>
</dbReference>